<dbReference type="AlphaFoldDB" id="A0A2I0L1H1"/>
<proteinExistence type="predicted"/>
<gene>
    <name evidence="1" type="ORF">CRG98_005593</name>
</gene>
<sequence>MRDLTGGKIQVVRASVEATTAHIRSPAIAKVINYLDREIKGSGSAHVRLGQWAKFSRKVKLRLGLRLEFGLI</sequence>
<evidence type="ECO:0000313" key="1">
    <source>
        <dbReference type="EMBL" id="PKI73976.1"/>
    </source>
</evidence>
<keyword evidence="2" id="KW-1185">Reference proteome</keyword>
<protein>
    <submittedName>
        <fullName evidence="1">Uncharacterized protein</fullName>
    </submittedName>
</protein>
<dbReference type="Proteomes" id="UP000233551">
    <property type="component" value="Unassembled WGS sequence"/>
</dbReference>
<dbReference type="EMBL" id="PGOL01000243">
    <property type="protein sequence ID" value="PKI73976.1"/>
    <property type="molecule type" value="Genomic_DNA"/>
</dbReference>
<name>A0A2I0L1H1_PUNGR</name>
<comment type="caution">
    <text evidence="1">The sequence shown here is derived from an EMBL/GenBank/DDBJ whole genome shotgun (WGS) entry which is preliminary data.</text>
</comment>
<evidence type="ECO:0000313" key="2">
    <source>
        <dbReference type="Proteomes" id="UP000233551"/>
    </source>
</evidence>
<reference evidence="1 2" key="1">
    <citation type="submission" date="2017-11" db="EMBL/GenBank/DDBJ databases">
        <title>De-novo sequencing of pomegranate (Punica granatum L.) genome.</title>
        <authorList>
            <person name="Akparov Z."/>
            <person name="Amiraslanov A."/>
            <person name="Hajiyeva S."/>
            <person name="Abbasov M."/>
            <person name="Kaur K."/>
            <person name="Hamwieh A."/>
            <person name="Solovyev V."/>
            <person name="Salamov A."/>
            <person name="Braich B."/>
            <person name="Kosarev P."/>
            <person name="Mahmoud A."/>
            <person name="Hajiyev E."/>
            <person name="Babayeva S."/>
            <person name="Izzatullayeva V."/>
            <person name="Mammadov A."/>
            <person name="Mammadov A."/>
            <person name="Sharifova S."/>
            <person name="Ojaghi J."/>
            <person name="Eynullazada K."/>
            <person name="Bayramov B."/>
            <person name="Abdulazimova A."/>
            <person name="Shahmuradov I."/>
        </authorList>
    </citation>
    <scope>NUCLEOTIDE SEQUENCE [LARGE SCALE GENOMIC DNA]</scope>
    <source>
        <strain evidence="2">cv. AG2017</strain>
        <tissue evidence="1">Leaf</tissue>
    </source>
</reference>
<accession>A0A2I0L1H1</accession>
<organism evidence="1 2">
    <name type="scientific">Punica granatum</name>
    <name type="common">Pomegranate</name>
    <dbReference type="NCBI Taxonomy" id="22663"/>
    <lineage>
        <taxon>Eukaryota</taxon>
        <taxon>Viridiplantae</taxon>
        <taxon>Streptophyta</taxon>
        <taxon>Embryophyta</taxon>
        <taxon>Tracheophyta</taxon>
        <taxon>Spermatophyta</taxon>
        <taxon>Magnoliopsida</taxon>
        <taxon>eudicotyledons</taxon>
        <taxon>Gunneridae</taxon>
        <taxon>Pentapetalae</taxon>
        <taxon>rosids</taxon>
        <taxon>malvids</taxon>
        <taxon>Myrtales</taxon>
        <taxon>Lythraceae</taxon>
        <taxon>Punica</taxon>
    </lineage>
</organism>